<dbReference type="InterPro" id="IPR006674">
    <property type="entry name" value="HD_domain"/>
</dbReference>
<dbReference type="SMART" id="SM00471">
    <property type="entry name" value="HDc"/>
    <property type="match status" value="1"/>
</dbReference>
<feature type="domain" description="HD/PDEase" evidence="1">
    <location>
        <begin position="31"/>
        <end position="164"/>
    </location>
</feature>
<comment type="caution">
    <text evidence="2">The sequence shown here is derived from an EMBL/GenBank/DDBJ whole genome shotgun (WGS) entry which is preliminary data.</text>
</comment>
<proteinExistence type="predicted"/>
<organism evidence="2 3">
    <name type="scientific">Candidatus Lloydbacteria bacterium RIFCSPHIGHO2_01_FULL_41_20</name>
    <dbReference type="NCBI Taxonomy" id="1798657"/>
    <lineage>
        <taxon>Bacteria</taxon>
        <taxon>Candidatus Lloydiibacteriota</taxon>
    </lineage>
</organism>
<dbReference type="SUPFAM" id="SSF109604">
    <property type="entry name" value="HD-domain/PDEase-like"/>
    <property type="match status" value="1"/>
</dbReference>
<accession>A0A1G2CTS2</accession>
<evidence type="ECO:0000259" key="1">
    <source>
        <dbReference type="SMART" id="SM00471"/>
    </source>
</evidence>
<protein>
    <recommendedName>
        <fullName evidence="1">HD/PDEase domain-containing protein</fullName>
    </recommendedName>
</protein>
<reference evidence="2 3" key="1">
    <citation type="journal article" date="2016" name="Nat. Commun.">
        <title>Thousands of microbial genomes shed light on interconnected biogeochemical processes in an aquifer system.</title>
        <authorList>
            <person name="Anantharaman K."/>
            <person name="Brown C.T."/>
            <person name="Hug L.A."/>
            <person name="Sharon I."/>
            <person name="Castelle C.J."/>
            <person name="Probst A.J."/>
            <person name="Thomas B.C."/>
            <person name="Singh A."/>
            <person name="Wilkins M.J."/>
            <person name="Karaoz U."/>
            <person name="Brodie E.L."/>
            <person name="Williams K.H."/>
            <person name="Hubbard S.S."/>
            <person name="Banfield J.F."/>
        </authorList>
    </citation>
    <scope>NUCLEOTIDE SEQUENCE [LARGE SCALE GENOMIC DNA]</scope>
</reference>
<sequence length="251" mass="28663">MNRIWDLYPALARAVKRTHDEATDWLGGPMFHCHDFDHALRVANYAMMIAPDEKTGRLAAIAGLCHNADRILQKKLKVGPFGKVPKEAIEAMVRDWLSVLNIQEMERGDSYHPPFATTEDGQLVMDAVLNHGNKNGKDDSLVLITIMDADRLVNIEADVLVRDGQYFGDAMRVVDPVHIDRDPNANFRNLGSILRNSVEKFDWETEGGFVGIRLPKARELMKSRFAFLRLWIKTIREQREEAELFPYPSFD</sequence>
<dbReference type="InterPro" id="IPR003607">
    <property type="entry name" value="HD/PDEase_dom"/>
</dbReference>
<dbReference type="Gene3D" id="1.10.3210.10">
    <property type="entry name" value="Hypothetical protein af1432"/>
    <property type="match status" value="1"/>
</dbReference>
<evidence type="ECO:0000313" key="2">
    <source>
        <dbReference type="EMBL" id="OGZ04657.1"/>
    </source>
</evidence>
<name>A0A1G2CTS2_9BACT</name>
<gene>
    <name evidence="2" type="ORF">A2648_00990</name>
</gene>
<dbReference type="AlphaFoldDB" id="A0A1G2CTS2"/>
<dbReference type="Pfam" id="PF01966">
    <property type="entry name" value="HD"/>
    <property type="match status" value="1"/>
</dbReference>
<evidence type="ECO:0000313" key="3">
    <source>
        <dbReference type="Proteomes" id="UP000178841"/>
    </source>
</evidence>
<dbReference type="Proteomes" id="UP000178841">
    <property type="component" value="Unassembled WGS sequence"/>
</dbReference>
<dbReference type="EMBL" id="MHLH01000003">
    <property type="protein sequence ID" value="OGZ04657.1"/>
    <property type="molecule type" value="Genomic_DNA"/>
</dbReference>